<dbReference type="Pfam" id="PF08800">
    <property type="entry name" value="BT4734-like_N"/>
    <property type="match status" value="1"/>
</dbReference>
<accession>A0A7J0A231</accession>
<dbReference type="InterPro" id="IPR014907">
    <property type="entry name" value="BT4734-like_N"/>
</dbReference>
<comment type="caution">
    <text evidence="2">The sequence shown here is derived from an EMBL/GenBank/DDBJ whole genome shotgun (WGS) entry which is preliminary data.</text>
</comment>
<protein>
    <recommendedName>
        <fullName evidence="1">BT4734-like N-terminal domain-containing protein</fullName>
    </recommendedName>
</protein>
<gene>
    <name evidence="2" type="ORF">IMSAGC001_01841</name>
</gene>
<feature type="domain" description="BT4734-like N-terminal" evidence="1">
    <location>
        <begin position="55"/>
        <end position="110"/>
    </location>
</feature>
<dbReference type="EMBL" id="BLLS01000042">
    <property type="protein sequence ID" value="GFH86433.1"/>
    <property type="molecule type" value="Genomic_DNA"/>
</dbReference>
<dbReference type="Proteomes" id="UP000491181">
    <property type="component" value="Unassembled WGS sequence"/>
</dbReference>
<dbReference type="AlphaFoldDB" id="A0A7J0A231"/>
<reference evidence="2 3" key="1">
    <citation type="journal article" date="2020" name="Microbiome">
        <title>Single-cell genomics of uncultured bacteria reveals dietary fiber responders in the mouse gut microbiota.</title>
        <authorList>
            <person name="Chijiiwa R."/>
            <person name="Hosokawa M."/>
            <person name="Kogawa M."/>
            <person name="Nishikawa Y."/>
            <person name="Ide K."/>
            <person name="Sakanashi C."/>
            <person name="Takahashi K."/>
            <person name="Takeyama H."/>
        </authorList>
    </citation>
    <scope>NUCLEOTIDE SEQUENCE [LARGE SCALE GENOMIC DNA]</scope>
    <source>
        <strain evidence="2">IMSAGC_001</strain>
    </source>
</reference>
<evidence type="ECO:0000259" key="1">
    <source>
        <dbReference type="Pfam" id="PF08800"/>
    </source>
</evidence>
<name>A0A7J0A231_9BACE</name>
<evidence type="ECO:0000313" key="3">
    <source>
        <dbReference type="Proteomes" id="UP000491181"/>
    </source>
</evidence>
<organism evidence="2 3">
    <name type="scientific">Bacteroides acidifaciens</name>
    <dbReference type="NCBI Taxonomy" id="85831"/>
    <lineage>
        <taxon>Bacteria</taxon>
        <taxon>Pseudomonadati</taxon>
        <taxon>Bacteroidota</taxon>
        <taxon>Bacteroidia</taxon>
        <taxon>Bacteroidales</taxon>
        <taxon>Bacteroidaceae</taxon>
        <taxon>Bacteroides</taxon>
    </lineage>
</organism>
<sequence length="124" mass="14291">MKNIAITTYRGLSLVSGSISIQQLFGFIRGNVYRDRIRRLREAMEEGDTVKADRMKKQLPYHTITATYIKERLACSLDTYQDIITLDCDDMPVEKLPEFRRLVNDCPDTRTIPSPHVCPGKQQI</sequence>
<proteinExistence type="predicted"/>
<evidence type="ECO:0000313" key="2">
    <source>
        <dbReference type="EMBL" id="GFH86433.1"/>
    </source>
</evidence>